<dbReference type="AlphaFoldDB" id="A0A5M8P3Q7"/>
<comment type="caution">
    <text evidence="2">The sequence shown here is derived from an EMBL/GenBank/DDBJ whole genome shotgun (WGS) entry which is preliminary data.</text>
</comment>
<feature type="domain" description="KilA-N" evidence="1">
    <location>
        <begin position="14"/>
        <end position="118"/>
    </location>
</feature>
<protein>
    <recommendedName>
        <fullName evidence="1">KilA-N domain-containing protein</fullName>
    </recommendedName>
</protein>
<dbReference type="SMART" id="SM01252">
    <property type="entry name" value="KilA-N"/>
    <property type="match status" value="1"/>
</dbReference>
<dbReference type="InterPro" id="IPR017880">
    <property type="entry name" value="KilA_N"/>
</dbReference>
<dbReference type="InterPro" id="IPR036887">
    <property type="entry name" value="HTH_APSES_sf"/>
</dbReference>
<proteinExistence type="predicted"/>
<gene>
    <name evidence="2" type="ORF">EZS26_000718</name>
</gene>
<accession>A0A5M8P3Q7</accession>
<organism evidence="2 3">
    <name type="scientific">Candidatus Ordinivivax streblomastigis</name>
    <dbReference type="NCBI Taxonomy" id="2540710"/>
    <lineage>
        <taxon>Bacteria</taxon>
        <taxon>Pseudomonadati</taxon>
        <taxon>Bacteroidota</taxon>
        <taxon>Bacteroidia</taxon>
        <taxon>Bacteroidales</taxon>
        <taxon>Candidatus Ordinivivax</taxon>
    </lineage>
</organism>
<dbReference type="PROSITE" id="PS51301">
    <property type="entry name" value="KILA_N"/>
    <property type="match status" value="1"/>
</dbReference>
<dbReference type="Proteomes" id="UP000324575">
    <property type="component" value="Unassembled WGS sequence"/>
</dbReference>
<dbReference type="SUPFAM" id="SSF54616">
    <property type="entry name" value="DNA-binding domain of Mlu1-box binding protein MBP1"/>
    <property type="match status" value="1"/>
</dbReference>
<name>A0A5M8P3Q7_9BACT</name>
<evidence type="ECO:0000259" key="1">
    <source>
        <dbReference type="PROSITE" id="PS51301"/>
    </source>
</evidence>
<dbReference type="EMBL" id="SNRX01000003">
    <property type="protein sequence ID" value="KAA6303115.1"/>
    <property type="molecule type" value="Genomic_DNA"/>
</dbReference>
<evidence type="ECO:0000313" key="3">
    <source>
        <dbReference type="Proteomes" id="UP000324575"/>
    </source>
</evidence>
<sequence length="230" mass="26238">MTVAKNETNAVSVQSVNYVYQGNPINFRINGKVMICANNMAKPFGYSKEPKHWLKNQTTNEFLSELCKVRFLTLADLVVVRKGGVNPGTWFHEDVALEFARWLSPAFAIWCNDRIKEILLQRMGAGAAPQVLEAQRSIDCPPDSKEVAKWKSCFNDAMDVVKSMNESNNKMLQTMAYHQSTLTNFVHNYVYPDNRMTRVPEQAFNLIMSLGEIIKQQQQTFDFIMKGGKE</sequence>
<dbReference type="GO" id="GO:0003677">
    <property type="term" value="F:DNA binding"/>
    <property type="evidence" value="ECO:0007669"/>
    <property type="project" value="InterPro"/>
</dbReference>
<dbReference type="Pfam" id="PF04383">
    <property type="entry name" value="KilA-N"/>
    <property type="match status" value="1"/>
</dbReference>
<evidence type="ECO:0000313" key="2">
    <source>
        <dbReference type="EMBL" id="KAA6303115.1"/>
    </source>
</evidence>
<dbReference type="InterPro" id="IPR018004">
    <property type="entry name" value="KilA/APSES_HTH"/>
</dbReference>
<reference evidence="2 3" key="1">
    <citation type="submission" date="2019-03" db="EMBL/GenBank/DDBJ databases">
        <title>Single cell metagenomics reveals metabolic interactions within the superorganism composed of flagellate Streblomastix strix and complex community of Bacteroidetes bacteria on its surface.</title>
        <authorList>
            <person name="Treitli S.C."/>
            <person name="Kolisko M."/>
            <person name="Husnik F."/>
            <person name="Keeling P."/>
            <person name="Hampl V."/>
        </authorList>
    </citation>
    <scope>NUCLEOTIDE SEQUENCE [LARGE SCALE GENOMIC DNA]</scope>
    <source>
        <strain evidence="2">St1</strain>
    </source>
</reference>